<reference evidence="1 2" key="1">
    <citation type="journal article" date="2019" name="Commun. Biol.">
        <title>The bagworm genome reveals a unique fibroin gene that provides high tensile strength.</title>
        <authorList>
            <person name="Kono N."/>
            <person name="Nakamura H."/>
            <person name="Ohtoshi R."/>
            <person name="Tomita M."/>
            <person name="Numata K."/>
            <person name="Arakawa K."/>
        </authorList>
    </citation>
    <scope>NUCLEOTIDE SEQUENCE [LARGE SCALE GENOMIC DNA]</scope>
</reference>
<keyword evidence="2" id="KW-1185">Reference proteome</keyword>
<gene>
    <name evidence="1" type="ORF">EVAR_41675_1</name>
</gene>
<comment type="caution">
    <text evidence="1">The sequence shown here is derived from an EMBL/GenBank/DDBJ whole genome shotgun (WGS) entry which is preliminary data.</text>
</comment>
<dbReference type="EMBL" id="BGZK01000384">
    <property type="protein sequence ID" value="GBP40595.1"/>
    <property type="molecule type" value="Genomic_DNA"/>
</dbReference>
<name>A0A4C1VS09_EUMVA</name>
<accession>A0A4C1VS09</accession>
<dbReference type="Proteomes" id="UP000299102">
    <property type="component" value="Unassembled WGS sequence"/>
</dbReference>
<protein>
    <submittedName>
        <fullName evidence="1">Uncharacterized protein</fullName>
    </submittedName>
</protein>
<dbReference type="AlphaFoldDB" id="A0A4C1VS09"/>
<evidence type="ECO:0000313" key="2">
    <source>
        <dbReference type="Proteomes" id="UP000299102"/>
    </source>
</evidence>
<sequence length="147" mass="16647">MAATPDADNEILEHSSYLSDLFPSHFYLLPRFKEYLKRQRFKDDVTVAAAVQEFLGPLHRSADFRDGRLKTHFEVAFTRPASCCYSGAILIALALPLRSVPRVVAIVPPWLLVECARARPPRFRAVLRPLATVIAVGGHFRPVCRRY</sequence>
<evidence type="ECO:0000313" key="1">
    <source>
        <dbReference type="EMBL" id="GBP40595.1"/>
    </source>
</evidence>
<organism evidence="1 2">
    <name type="scientific">Eumeta variegata</name>
    <name type="common">Bagworm moth</name>
    <name type="synonym">Eumeta japonica</name>
    <dbReference type="NCBI Taxonomy" id="151549"/>
    <lineage>
        <taxon>Eukaryota</taxon>
        <taxon>Metazoa</taxon>
        <taxon>Ecdysozoa</taxon>
        <taxon>Arthropoda</taxon>
        <taxon>Hexapoda</taxon>
        <taxon>Insecta</taxon>
        <taxon>Pterygota</taxon>
        <taxon>Neoptera</taxon>
        <taxon>Endopterygota</taxon>
        <taxon>Lepidoptera</taxon>
        <taxon>Glossata</taxon>
        <taxon>Ditrysia</taxon>
        <taxon>Tineoidea</taxon>
        <taxon>Psychidae</taxon>
        <taxon>Oiketicinae</taxon>
        <taxon>Eumeta</taxon>
    </lineage>
</organism>
<proteinExistence type="predicted"/>